<evidence type="ECO:0000313" key="1">
    <source>
        <dbReference type="EMBL" id="KKN83917.1"/>
    </source>
</evidence>
<proteinExistence type="predicted"/>
<sequence length="54" mass="5992">MPRYQLLANTDIIQHSKIGTMGTKKNCYAFLVVCHQKIVNATHLALGNAILIQP</sequence>
<dbReference type="AlphaFoldDB" id="A0A0F9U994"/>
<reference evidence="1" key="1">
    <citation type="journal article" date="2015" name="Nature">
        <title>Complex archaea that bridge the gap between prokaryotes and eukaryotes.</title>
        <authorList>
            <person name="Spang A."/>
            <person name="Saw J.H."/>
            <person name="Jorgensen S.L."/>
            <person name="Zaremba-Niedzwiedzka K."/>
            <person name="Martijn J."/>
            <person name="Lind A.E."/>
            <person name="van Eijk R."/>
            <person name="Schleper C."/>
            <person name="Guy L."/>
            <person name="Ettema T.J."/>
        </authorList>
    </citation>
    <scope>NUCLEOTIDE SEQUENCE</scope>
</reference>
<accession>A0A0F9U994</accession>
<dbReference type="EMBL" id="LAZR01000178">
    <property type="protein sequence ID" value="KKN83917.1"/>
    <property type="molecule type" value="Genomic_DNA"/>
</dbReference>
<comment type="caution">
    <text evidence="1">The sequence shown here is derived from an EMBL/GenBank/DDBJ whole genome shotgun (WGS) entry which is preliminary data.</text>
</comment>
<protein>
    <submittedName>
        <fullName evidence="1">Uncharacterized protein</fullName>
    </submittedName>
</protein>
<name>A0A0F9U994_9ZZZZ</name>
<organism evidence="1">
    <name type="scientific">marine sediment metagenome</name>
    <dbReference type="NCBI Taxonomy" id="412755"/>
    <lineage>
        <taxon>unclassified sequences</taxon>
        <taxon>metagenomes</taxon>
        <taxon>ecological metagenomes</taxon>
    </lineage>
</organism>
<gene>
    <name evidence="1" type="ORF">LCGC14_0293830</name>
</gene>